<organism evidence="1">
    <name type="scientific">viral metagenome</name>
    <dbReference type="NCBI Taxonomy" id="1070528"/>
    <lineage>
        <taxon>unclassified sequences</taxon>
        <taxon>metagenomes</taxon>
        <taxon>organismal metagenomes</taxon>
    </lineage>
</organism>
<dbReference type="EMBL" id="MN740601">
    <property type="protein sequence ID" value="QHS78663.1"/>
    <property type="molecule type" value="Genomic_DNA"/>
</dbReference>
<sequence>MNLPMDLIDIIFSYLGEKCIICNKKLNPWTMIGYPTVYLCDDKCFKQTCIHQ</sequence>
<protein>
    <submittedName>
        <fullName evidence="1">Uncharacterized protein</fullName>
    </submittedName>
</protein>
<evidence type="ECO:0000313" key="1">
    <source>
        <dbReference type="EMBL" id="QHS78663.1"/>
    </source>
</evidence>
<accession>A0A6C0AGS8</accession>
<proteinExistence type="predicted"/>
<reference evidence="1" key="1">
    <citation type="journal article" date="2020" name="Nature">
        <title>Giant virus diversity and host interactions through global metagenomics.</title>
        <authorList>
            <person name="Schulz F."/>
            <person name="Roux S."/>
            <person name="Paez-Espino D."/>
            <person name="Jungbluth S."/>
            <person name="Walsh D.A."/>
            <person name="Denef V.J."/>
            <person name="McMahon K.D."/>
            <person name="Konstantinidis K.T."/>
            <person name="Eloe-Fadrosh E.A."/>
            <person name="Kyrpides N.C."/>
            <person name="Woyke T."/>
        </authorList>
    </citation>
    <scope>NUCLEOTIDE SEQUENCE</scope>
    <source>
        <strain evidence="1">GVMAG-S-1024976-23</strain>
    </source>
</reference>
<dbReference type="AlphaFoldDB" id="A0A6C0AGS8"/>
<name>A0A6C0AGS8_9ZZZZ</name>